<protein>
    <submittedName>
        <fullName evidence="1">Protein of uncharacterized function (DUF2857)</fullName>
    </submittedName>
</protein>
<dbReference type="Proteomes" id="UP000038204">
    <property type="component" value="Unassembled WGS sequence"/>
</dbReference>
<dbReference type="RefSeq" id="WP_072081427.1">
    <property type="nucleotide sequence ID" value="NZ_CQBK01000028.1"/>
</dbReference>
<accession>A0A0T9R2E8</accession>
<evidence type="ECO:0000313" key="1">
    <source>
        <dbReference type="EMBL" id="CNI41148.1"/>
    </source>
</evidence>
<organism evidence="1 2">
    <name type="scientific">Yersinia similis</name>
    <dbReference type="NCBI Taxonomy" id="367190"/>
    <lineage>
        <taxon>Bacteria</taxon>
        <taxon>Pseudomonadati</taxon>
        <taxon>Pseudomonadota</taxon>
        <taxon>Gammaproteobacteria</taxon>
        <taxon>Enterobacterales</taxon>
        <taxon>Yersiniaceae</taxon>
        <taxon>Yersinia</taxon>
    </lineage>
</organism>
<dbReference type="AlphaFoldDB" id="A0A0T9R2E8"/>
<gene>
    <name evidence="1" type="ORF">ERS008667_03309</name>
</gene>
<dbReference type="InterPro" id="IPR021364">
    <property type="entry name" value="DUF2857"/>
</dbReference>
<evidence type="ECO:0000313" key="2">
    <source>
        <dbReference type="Proteomes" id="UP000038204"/>
    </source>
</evidence>
<reference evidence="1 2" key="1">
    <citation type="submission" date="2015-03" db="EMBL/GenBank/DDBJ databases">
        <authorList>
            <person name="Murphy D."/>
        </authorList>
    </citation>
    <scope>NUCLEOTIDE SEQUENCE [LARGE SCALE GENOMIC DNA]</scope>
    <source>
        <strain evidence="1 2">Y233</strain>
    </source>
</reference>
<sequence length="193" mass="22013">MNQSLSQATNAILAYLLMDLKSGNIRRCESLGMTIEEVRQLSQLTIDDLHYLMQSSVSVLNLSINHTNFWIIVQQARIEQQRMQRIDRALELGGSIELMQTYFGLTTAEVSARRRLNDIDTRQGRTQALNEQEDADIWTQWRASGLSAADSHEALDVMMLAAEQHDVSLTAVWSRVSNWCREASRKTNKREDG</sequence>
<proteinExistence type="predicted"/>
<dbReference type="Pfam" id="PF11198">
    <property type="entry name" value="DUF2857"/>
    <property type="match status" value="1"/>
</dbReference>
<dbReference type="EMBL" id="CQBK01000028">
    <property type="protein sequence ID" value="CNI41148.1"/>
    <property type="molecule type" value="Genomic_DNA"/>
</dbReference>
<name>A0A0T9R2E8_9GAMM</name>